<keyword evidence="2" id="KW-0282">Flagellum</keyword>
<keyword evidence="2" id="KW-0969">Cilium</keyword>
<protein>
    <submittedName>
        <fullName evidence="2">Flagellar basal body rod protein</fullName>
    </submittedName>
</protein>
<name>A0A0D6ZAM3_9BACI</name>
<dbReference type="Proteomes" id="UP000032512">
    <property type="component" value="Unassembled WGS sequence"/>
</dbReference>
<dbReference type="OrthoDB" id="2971941at2"/>
<keyword evidence="1" id="KW-0472">Membrane</keyword>
<gene>
    <name evidence="2" type="ORF">UB32_06115</name>
</gene>
<keyword evidence="3" id="KW-1185">Reference proteome</keyword>
<evidence type="ECO:0000256" key="1">
    <source>
        <dbReference type="SAM" id="Phobius"/>
    </source>
</evidence>
<keyword evidence="1" id="KW-0812">Transmembrane</keyword>
<organism evidence="2 3">
    <name type="scientific">Mesobacillus subterraneus</name>
    <dbReference type="NCBI Taxonomy" id="285983"/>
    <lineage>
        <taxon>Bacteria</taxon>
        <taxon>Bacillati</taxon>
        <taxon>Bacillota</taxon>
        <taxon>Bacilli</taxon>
        <taxon>Bacillales</taxon>
        <taxon>Bacillaceae</taxon>
        <taxon>Mesobacillus</taxon>
    </lineage>
</organism>
<feature type="transmembrane region" description="Helical" evidence="1">
    <location>
        <begin position="12"/>
        <end position="38"/>
    </location>
</feature>
<sequence>MKKFGLLLAGFIAVRVLMSSIGPLAGLGISLLVLYFVIKQFLKTHSTAGKIGWGIASVIVLLATAANVPAILGIAAAYVLYLIYKNWGKKAEAVTDKNDPFVNFEKQWAELKNN</sequence>
<dbReference type="PATRIC" id="fig|285983.3.peg.3774"/>
<reference evidence="2 3" key="1">
    <citation type="submission" date="2015-01" db="EMBL/GenBank/DDBJ databases">
        <title>Draft genome sequences of the supercritical CO2 tolerant bacteria Bacillus subterraneus MITOT1 and Bacillus cereus MIT0214.</title>
        <authorList>
            <person name="Peet K.C."/>
            <person name="Thompson J.R."/>
        </authorList>
    </citation>
    <scope>NUCLEOTIDE SEQUENCE [LARGE SCALE GENOMIC DNA]</scope>
    <source>
        <strain evidence="2 3">MITOT1</strain>
    </source>
</reference>
<evidence type="ECO:0000313" key="3">
    <source>
        <dbReference type="Proteomes" id="UP000032512"/>
    </source>
</evidence>
<dbReference type="AlphaFoldDB" id="A0A0D6ZAM3"/>
<dbReference type="RefSeq" id="WP_044392099.1">
    <property type="nucleotide sequence ID" value="NZ_JXIQ01000035.1"/>
</dbReference>
<dbReference type="EMBL" id="JXIQ01000035">
    <property type="protein sequence ID" value="KIY22834.1"/>
    <property type="molecule type" value="Genomic_DNA"/>
</dbReference>
<keyword evidence="2" id="KW-0966">Cell projection</keyword>
<feature type="transmembrane region" description="Helical" evidence="1">
    <location>
        <begin position="58"/>
        <end position="84"/>
    </location>
</feature>
<comment type="caution">
    <text evidence="2">The sequence shown here is derived from an EMBL/GenBank/DDBJ whole genome shotgun (WGS) entry which is preliminary data.</text>
</comment>
<evidence type="ECO:0000313" key="2">
    <source>
        <dbReference type="EMBL" id="KIY22834.1"/>
    </source>
</evidence>
<keyword evidence="1" id="KW-1133">Transmembrane helix</keyword>
<accession>A0A0D6ZAM3</accession>
<proteinExistence type="predicted"/>